<organism evidence="1 2">
    <name type="scientific">Rhizoctonia solani</name>
    <dbReference type="NCBI Taxonomy" id="456999"/>
    <lineage>
        <taxon>Eukaryota</taxon>
        <taxon>Fungi</taxon>
        <taxon>Dikarya</taxon>
        <taxon>Basidiomycota</taxon>
        <taxon>Agaricomycotina</taxon>
        <taxon>Agaricomycetes</taxon>
        <taxon>Cantharellales</taxon>
        <taxon>Ceratobasidiaceae</taxon>
        <taxon>Rhizoctonia</taxon>
    </lineage>
</organism>
<dbReference type="InterPro" id="IPR032675">
    <property type="entry name" value="LRR_dom_sf"/>
</dbReference>
<accession>A0A8H3GR49</accession>
<dbReference type="AlphaFoldDB" id="A0A8H3GR49"/>
<evidence type="ECO:0000313" key="2">
    <source>
        <dbReference type="Proteomes" id="UP000663841"/>
    </source>
</evidence>
<evidence type="ECO:0000313" key="1">
    <source>
        <dbReference type="EMBL" id="CAE6461838.1"/>
    </source>
</evidence>
<comment type="caution">
    <text evidence="1">The sequence shown here is derived from an EMBL/GenBank/DDBJ whole genome shotgun (WGS) entry which is preliminary data.</text>
</comment>
<reference evidence="1" key="1">
    <citation type="submission" date="2021-01" db="EMBL/GenBank/DDBJ databases">
        <authorList>
            <person name="Kaushik A."/>
        </authorList>
    </citation>
    <scope>NUCLEOTIDE SEQUENCE</scope>
    <source>
        <strain evidence="1">AG3-T5</strain>
    </source>
</reference>
<dbReference type="Gene3D" id="3.80.10.10">
    <property type="entry name" value="Ribonuclease Inhibitor"/>
    <property type="match status" value="1"/>
</dbReference>
<gene>
    <name evidence="1" type="ORF">RDB_LOCUS153618</name>
</gene>
<proteinExistence type="predicted"/>
<dbReference type="SUPFAM" id="SSF52047">
    <property type="entry name" value="RNI-like"/>
    <property type="match status" value="1"/>
</dbReference>
<dbReference type="Proteomes" id="UP000663841">
    <property type="component" value="Unassembled WGS sequence"/>
</dbReference>
<name>A0A8H3GR49_9AGAM</name>
<evidence type="ECO:0008006" key="3">
    <source>
        <dbReference type="Google" id="ProtNLM"/>
    </source>
</evidence>
<protein>
    <recommendedName>
        <fullName evidence="3">F-box domain-containing protein</fullName>
    </recommendedName>
</protein>
<dbReference type="EMBL" id="CAJMWW010000274">
    <property type="protein sequence ID" value="CAE6461838.1"/>
    <property type="molecule type" value="Genomic_DNA"/>
</dbReference>
<sequence>MASSLSEQAALKVFGIPELAHLIFVTVRKGDKVSLMRVCRELFYAILPFVWEELDEVNPLVSMIPGGGIITYDSDWSPYAVMQLPDSLNLTRFNIYAPYVKRLTPSARHVNDYDGWERFLSCTQHIDLLPNLETLCLPSPDNTRYTNNKNGTAEVDSVNWVTAFLSTSLQTLVLAPREVTFFGRDALWLDSSLFHTLMTSISRKCLHLRSLSILPANIAQRGHTPRRRSNLTRPISFSCNPPEIYMNFLQLRNLSSLMISPVILSLDTLVTLSGLPCLETLCVLGYRNDRQVYCEHLKLPTEAFPALKHLELNRLTWRNIGNLCSAAPLVARLHSLSIVYPSYPDVHLEQSTNLGDIIPLLAASNSSITTLTVRDLAGHRILPEDLQYWKRLPLVNLHLGWSIALHSGFSGLCSILSCLPFLEVLKLNMAQSAFDLKQLRTIIELLPRLRRIRIPVRWESVTELTETDFAPIQSRHDNTLYLKSDFYLPGSRKENTGILARYLSALQPLASVVCKSYQAYFSLYSTGNYIDEEPKDMINAELLRLRVACI</sequence>